<dbReference type="EMBL" id="KV442136">
    <property type="protein sequence ID" value="OAQ22934.1"/>
    <property type="molecule type" value="Genomic_DNA"/>
</dbReference>
<evidence type="ECO:0000313" key="1">
    <source>
        <dbReference type="EMBL" id="OAQ22934.1"/>
    </source>
</evidence>
<dbReference type="AlphaFoldDB" id="A0A197JES8"/>
<dbReference type="OrthoDB" id="550575at2759"/>
<sequence length="556" mass="64280">MTTTTQATVFDIHLLQEQICAHLTLRDIRRCCLVSKDFYQNFSPYLYRTIPIHRKSTFNKFHRPESLAALARYHDKVTHVTCEFAQIWKTLLDHQCHNLVTLTSDCLPRRNSNAETNKHQTRYISDLIEVNPRLYSVQLGQFLFEPEVISRFCSVLRNHSRIRELSIVSPASYVTYTSIRLFMWSSFRLERLCLKVQCLYSSATEMTDCQFQKYLDLTGSKHPVFALRELSIPISLYLLEGGAFLRFLEYTPHVERFVAPGIMHDDWIEGLLSIMRTRMTNIQHLNICSISIQGSLVAQIIPLCRNLKSFVSSSRLNGINVIAGALLEHHRETLEEVHMLGAGGMTSVQVLSFLTECPKLQIFDAMCTTEKVSPDREMMTRQRIGDAILSTTDMNAAAIPWACAGLKVLKLRYAVPERAHQDNDGDEEQEESEESKEWVLPKALYERIAELTELEILWLGRVEPAFPSTDSFILALRVGRGEPVPELDLEPRQPESESEIRQYEMGTLNMSKALMAWRSLPKLRQLHLRGLKNFIDKKTVREARRSWKNLDWIWYH</sequence>
<accession>A0A197JES8</accession>
<keyword evidence="2" id="KW-1185">Reference proteome</keyword>
<dbReference type="InterPro" id="IPR032675">
    <property type="entry name" value="LRR_dom_sf"/>
</dbReference>
<dbReference type="Gene3D" id="3.80.10.10">
    <property type="entry name" value="Ribonuclease Inhibitor"/>
    <property type="match status" value="1"/>
</dbReference>
<evidence type="ECO:0000313" key="2">
    <source>
        <dbReference type="Proteomes" id="UP000078512"/>
    </source>
</evidence>
<protein>
    <recommendedName>
        <fullName evidence="3">F-box domain-containing protein</fullName>
    </recommendedName>
</protein>
<name>A0A197JES8_9FUNG</name>
<proteinExistence type="predicted"/>
<organism evidence="1 2">
    <name type="scientific">Linnemannia elongata AG-77</name>
    <dbReference type="NCBI Taxonomy" id="1314771"/>
    <lineage>
        <taxon>Eukaryota</taxon>
        <taxon>Fungi</taxon>
        <taxon>Fungi incertae sedis</taxon>
        <taxon>Mucoromycota</taxon>
        <taxon>Mortierellomycotina</taxon>
        <taxon>Mortierellomycetes</taxon>
        <taxon>Mortierellales</taxon>
        <taxon>Mortierellaceae</taxon>
        <taxon>Linnemannia</taxon>
    </lineage>
</organism>
<dbReference type="Proteomes" id="UP000078512">
    <property type="component" value="Unassembled WGS sequence"/>
</dbReference>
<evidence type="ECO:0008006" key="3">
    <source>
        <dbReference type="Google" id="ProtNLM"/>
    </source>
</evidence>
<gene>
    <name evidence="1" type="ORF">K457DRAFT_36900</name>
</gene>
<dbReference type="SUPFAM" id="SSF52047">
    <property type="entry name" value="RNI-like"/>
    <property type="match status" value="1"/>
</dbReference>
<reference evidence="1 2" key="1">
    <citation type="submission" date="2016-05" db="EMBL/GenBank/DDBJ databases">
        <title>Genome sequencing reveals origins of a unique bacterial endosymbiosis in the earliest lineages of terrestrial Fungi.</title>
        <authorList>
            <consortium name="DOE Joint Genome Institute"/>
            <person name="Uehling J."/>
            <person name="Gryganskyi A."/>
            <person name="Hameed K."/>
            <person name="Tschaplinski T."/>
            <person name="Misztal P."/>
            <person name="Wu S."/>
            <person name="Desiro A."/>
            <person name="Vande Pol N."/>
            <person name="Du Z.-Y."/>
            <person name="Zienkiewicz A."/>
            <person name="Zienkiewicz K."/>
            <person name="Morin E."/>
            <person name="Tisserant E."/>
            <person name="Splivallo R."/>
            <person name="Hainaut M."/>
            <person name="Henrissat B."/>
            <person name="Ohm R."/>
            <person name="Kuo A."/>
            <person name="Yan J."/>
            <person name="Lipzen A."/>
            <person name="Nolan M."/>
            <person name="Labutti K."/>
            <person name="Barry K."/>
            <person name="Goldstein A."/>
            <person name="Labbe J."/>
            <person name="Schadt C."/>
            <person name="Tuskan G."/>
            <person name="Grigoriev I."/>
            <person name="Martin F."/>
            <person name="Vilgalys R."/>
            <person name="Bonito G."/>
        </authorList>
    </citation>
    <scope>NUCLEOTIDE SEQUENCE [LARGE SCALE GENOMIC DNA]</scope>
    <source>
        <strain evidence="1 2">AG-77</strain>
    </source>
</reference>